<keyword evidence="5" id="KW-0498">Mitosis</keyword>
<protein>
    <submittedName>
        <fullName evidence="10">Uncharacterized protein</fullName>
    </submittedName>
</protein>
<dbReference type="InterPro" id="IPR003889">
    <property type="entry name" value="FYrich_C"/>
</dbReference>
<feature type="region of interest" description="Disordered" evidence="9">
    <location>
        <begin position="891"/>
        <end position="967"/>
    </location>
</feature>
<evidence type="ECO:0000256" key="9">
    <source>
        <dbReference type="SAM" id="MobiDB-lite"/>
    </source>
</evidence>
<keyword evidence="7" id="KW-0131">Cell cycle</keyword>
<dbReference type="EMBL" id="JAOPGA020000758">
    <property type="protein sequence ID" value="KAL0481359.1"/>
    <property type="molecule type" value="Genomic_DNA"/>
</dbReference>
<evidence type="ECO:0000313" key="11">
    <source>
        <dbReference type="Proteomes" id="UP001431209"/>
    </source>
</evidence>
<feature type="compositionally biased region" description="Basic and acidic residues" evidence="9">
    <location>
        <begin position="590"/>
        <end position="600"/>
    </location>
</feature>
<keyword evidence="4" id="KW-0132">Cell division</keyword>
<evidence type="ECO:0000256" key="2">
    <source>
        <dbReference type="ARBA" id="ARBA00004496"/>
    </source>
</evidence>
<feature type="compositionally biased region" description="Basic and acidic residues" evidence="9">
    <location>
        <begin position="891"/>
        <end position="904"/>
    </location>
</feature>
<dbReference type="PROSITE" id="PS51543">
    <property type="entry name" value="FYRC"/>
    <property type="match status" value="1"/>
</dbReference>
<keyword evidence="6" id="KW-0539">Nucleus</keyword>
<dbReference type="GO" id="GO:0051642">
    <property type="term" value="P:centrosome localization"/>
    <property type="evidence" value="ECO:0007669"/>
    <property type="project" value="TreeGrafter"/>
</dbReference>
<evidence type="ECO:0000256" key="4">
    <source>
        <dbReference type="ARBA" id="ARBA00022618"/>
    </source>
</evidence>
<dbReference type="PANTHER" id="PTHR12955:SF1">
    <property type="entry name" value="INTEGRATOR COMPLEX SUBUNIT 13"/>
    <property type="match status" value="1"/>
</dbReference>
<evidence type="ECO:0000313" key="10">
    <source>
        <dbReference type="EMBL" id="KAL0481359.1"/>
    </source>
</evidence>
<evidence type="ECO:0000256" key="3">
    <source>
        <dbReference type="ARBA" id="ARBA00022490"/>
    </source>
</evidence>
<dbReference type="InterPro" id="IPR019355">
    <property type="entry name" value="Cell_cycle_regulator_Mat89Bb"/>
</dbReference>
<keyword evidence="3" id="KW-0963">Cytoplasm</keyword>
<dbReference type="SMART" id="SM00541">
    <property type="entry name" value="FYRN"/>
    <property type="match status" value="1"/>
</dbReference>
<dbReference type="SMART" id="SM00542">
    <property type="entry name" value="FYRC"/>
    <property type="match status" value="1"/>
</dbReference>
<comment type="subcellular location">
    <subcellularLocation>
        <location evidence="2">Cytoplasm</location>
    </subcellularLocation>
    <subcellularLocation>
        <location evidence="1">Nucleus</location>
    </subcellularLocation>
</comment>
<evidence type="ECO:0000256" key="8">
    <source>
        <dbReference type="ARBA" id="ARBA00061603"/>
    </source>
</evidence>
<dbReference type="Gene3D" id="3.30.160.360">
    <property type="match status" value="1"/>
</dbReference>
<evidence type="ECO:0000256" key="5">
    <source>
        <dbReference type="ARBA" id="ARBA00022776"/>
    </source>
</evidence>
<dbReference type="Pfam" id="PF05964">
    <property type="entry name" value="FYRN"/>
    <property type="match status" value="1"/>
</dbReference>
<dbReference type="GO" id="GO:0051301">
    <property type="term" value="P:cell division"/>
    <property type="evidence" value="ECO:0007669"/>
    <property type="project" value="UniProtKB-KW"/>
</dbReference>
<proteinExistence type="inferred from homology"/>
<dbReference type="PANTHER" id="PTHR12955">
    <property type="entry name" value="SARCOMA ANTIGEN NY-SAR-95-RELATED"/>
    <property type="match status" value="1"/>
</dbReference>
<evidence type="ECO:0000256" key="1">
    <source>
        <dbReference type="ARBA" id="ARBA00004123"/>
    </source>
</evidence>
<comment type="similarity">
    <text evidence="8">Belongs to the Integrator subunit 13 family.</text>
</comment>
<dbReference type="Pfam" id="PF10221">
    <property type="entry name" value="Mat89Bb"/>
    <property type="match status" value="1"/>
</dbReference>
<feature type="compositionally biased region" description="Polar residues" evidence="9">
    <location>
        <begin position="957"/>
        <end position="967"/>
    </location>
</feature>
<organism evidence="10 11">
    <name type="scientific">Acrasis kona</name>
    <dbReference type="NCBI Taxonomy" id="1008807"/>
    <lineage>
        <taxon>Eukaryota</taxon>
        <taxon>Discoba</taxon>
        <taxon>Heterolobosea</taxon>
        <taxon>Tetramitia</taxon>
        <taxon>Eutetramitia</taxon>
        <taxon>Acrasidae</taxon>
        <taxon>Acrasis</taxon>
    </lineage>
</organism>
<evidence type="ECO:0000256" key="6">
    <source>
        <dbReference type="ARBA" id="ARBA00023242"/>
    </source>
</evidence>
<reference evidence="10 11" key="1">
    <citation type="submission" date="2024-03" db="EMBL/GenBank/DDBJ databases">
        <title>The Acrasis kona genome and developmental transcriptomes reveal deep origins of eukaryotic multicellular pathways.</title>
        <authorList>
            <person name="Sheikh S."/>
            <person name="Fu C.-J."/>
            <person name="Brown M.W."/>
            <person name="Baldauf S.L."/>
        </authorList>
    </citation>
    <scope>NUCLEOTIDE SEQUENCE [LARGE SCALE GENOMIC DNA]</scope>
    <source>
        <strain evidence="10 11">ATCC MYA-3509</strain>
    </source>
</reference>
<evidence type="ECO:0000256" key="7">
    <source>
        <dbReference type="ARBA" id="ARBA00023306"/>
    </source>
</evidence>
<keyword evidence="11" id="KW-1185">Reference proteome</keyword>
<name>A0AAW2YWA2_9EUKA</name>
<dbReference type="Proteomes" id="UP001431209">
    <property type="component" value="Unassembled WGS sequence"/>
</dbReference>
<dbReference type="InterPro" id="IPR003888">
    <property type="entry name" value="FYrich_N"/>
</dbReference>
<dbReference type="AlphaFoldDB" id="A0AAW2YWA2"/>
<gene>
    <name evidence="10" type="ORF">AKO1_012723</name>
</gene>
<dbReference type="GO" id="GO:0032039">
    <property type="term" value="C:integrator complex"/>
    <property type="evidence" value="ECO:0007669"/>
    <property type="project" value="TreeGrafter"/>
</dbReference>
<accession>A0AAW2YWA2</accession>
<dbReference type="PROSITE" id="PS51542">
    <property type="entry name" value="FYRN"/>
    <property type="match status" value="1"/>
</dbReference>
<dbReference type="Pfam" id="PF05965">
    <property type="entry name" value="FYRC"/>
    <property type="match status" value="1"/>
</dbReference>
<comment type="caution">
    <text evidence="10">The sequence shown here is derived from an EMBL/GenBank/DDBJ whole genome shotgun (WGS) entry which is preliminary data.</text>
</comment>
<dbReference type="GO" id="GO:0005737">
    <property type="term" value="C:cytoplasm"/>
    <property type="evidence" value="ECO:0007669"/>
    <property type="project" value="UniProtKB-SubCell"/>
</dbReference>
<dbReference type="GO" id="GO:0007346">
    <property type="term" value="P:regulation of mitotic cell cycle"/>
    <property type="evidence" value="ECO:0007669"/>
    <property type="project" value="TreeGrafter"/>
</dbReference>
<sequence length="967" mass="109529">MLNRTIFTISEGALRSIPHLDNSMDLELKGYDQAINIKQPFRTTVLECVLDYCRIAYDILPQEAALAVALERNEQLTILNDWDWREQNFLHTSRKLSENAQIPDDQERPRSANNNQVLIDKLLDHLFRGIEVKTKIPDGTFRLFYMAPACTKENFQKEQVGINNLFQTFNTRIKERFHTDSINKCTLDVILPIISALRPFTCINEKMKSANPFDCMRLWCIETTNLWDVMMRQVAQRQFGFVVLNIKGIPMKESGSKANNYDVELACKGFSVEISQDISLSENLHSLKWVRAEPKHSTELLHTSKSIHRITPVSPYTPSTLCLMRHLASGKPVTLSLDSPYNTTHSHLVTHMMLQHGDDVYLHVLNLDRSTTPHLSREVNPSLSTDESKPEYSKSEFLELMHKYYTRVSESSSMIDQSALAMLQDEDASNGVNPVHHAREWCYMKIAQYVYQVPSRIERATRAIPLCNESDSVLFCKDSKHQYPTLHNRVLLPLFTLLQSTPLHESMPELEHKAATSLIHKIYASYNKNDTGLINVNNHTQRWAIYRKLWGQVRQLLTIMSQNRLVAEMDKMWPNYFADTTTTSTNSSNHKNDEKKSKKNVQVERNQHGQVILPIQLGASLTIHQLGQVVYDRPNYHTDKYIWPIGFKSTRLYSSVKDPNEKCLYTCEIMDGGESPVFVLTAQDDHESIKGSSATAVWTVVVKRINEMKSEESGKRMFTNISGPEYFGLAHPTVIKLISELEHAEKCIRSNAPHKPESLQVLHNDVVVSSPTVAHVIGGGDDDAMSDDDENSQDALGTKVELSTGQDGQSVEKAIAASGDDSYQNIIIKRQKRDEAFAQISQNCSKEMSNVAWEEGQDLFSFAQSRNDAMMKSLVEFDGANKPLYYHMKLEENGRRRDRNNDNNKKKKKKRDGVVVGANSKGVTSPVNPVPVGSSGLVPAAATTSNQLKPSGKRKFAQTQEQSIPGL</sequence>
<feature type="region of interest" description="Disordered" evidence="9">
    <location>
        <begin position="581"/>
        <end position="600"/>
    </location>
</feature>